<organism evidence="2 3">
    <name type="scientific">Portunus trituberculatus</name>
    <name type="common">Swimming crab</name>
    <name type="synonym">Neptunus trituberculatus</name>
    <dbReference type="NCBI Taxonomy" id="210409"/>
    <lineage>
        <taxon>Eukaryota</taxon>
        <taxon>Metazoa</taxon>
        <taxon>Ecdysozoa</taxon>
        <taxon>Arthropoda</taxon>
        <taxon>Crustacea</taxon>
        <taxon>Multicrustacea</taxon>
        <taxon>Malacostraca</taxon>
        <taxon>Eumalacostraca</taxon>
        <taxon>Eucarida</taxon>
        <taxon>Decapoda</taxon>
        <taxon>Pleocyemata</taxon>
        <taxon>Brachyura</taxon>
        <taxon>Eubrachyura</taxon>
        <taxon>Portunoidea</taxon>
        <taxon>Portunidae</taxon>
        <taxon>Portuninae</taxon>
        <taxon>Portunus</taxon>
    </lineage>
</organism>
<dbReference type="AlphaFoldDB" id="A0A5B7DV30"/>
<feature type="region of interest" description="Disordered" evidence="1">
    <location>
        <begin position="43"/>
        <end position="77"/>
    </location>
</feature>
<dbReference type="Proteomes" id="UP000324222">
    <property type="component" value="Unassembled WGS sequence"/>
</dbReference>
<name>A0A5B7DV30_PORTR</name>
<keyword evidence="3" id="KW-1185">Reference proteome</keyword>
<gene>
    <name evidence="2" type="ORF">E2C01_017900</name>
</gene>
<feature type="compositionally biased region" description="Polar residues" evidence="1">
    <location>
        <begin position="61"/>
        <end position="75"/>
    </location>
</feature>
<accession>A0A5B7DV30</accession>
<evidence type="ECO:0000313" key="3">
    <source>
        <dbReference type="Proteomes" id="UP000324222"/>
    </source>
</evidence>
<evidence type="ECO:0000256" key="1">
    <source>
        <dbReference type="SAM" id="MobiDB-lite"/>
    </source>
</evidence>
<protein>
    <submittedName>
        <fullName evidence="2">Uncharacterized protein</fullName>
    </submittedName>
</protein>
<comment type="caution">
    <text evidence="2">The sequence shown here is derived from an EMBL/GenBank/DDBJ whole genome shotgun (WGS) entry which is preliminary data.</text>
</comment>
<proteinExistence type="predicted"/>
<dbReference type="EMBL" id="VSRR010001377">
    <property type="protein sequence ID" value="MPC24806.1"/>
    <property type="molecule type" value="Genomic_DNA"/>
</dbReference>
<evidence type="ECO:0000313" key="2">
    <source>
        <dbReference type="EMBL" id="MPC24806.1"/>
    </source>
</evidence>
<sequence>MKKDNNCKVLKSNKLPGYLDPQSLLGEPARLSVAQSGSHLAGVVADGHEMAQHQGRAEGSGSISSENNRLAMNSSDHSRHWPIAAQTEYWPLSWQAGAGLQQRWKGCKEGANTTHLLTPISHCHHTHTASTPNIWHSQLANI</sequence>
<reference evidence="2 3" key="1">
    <citation type="submission" date="2019-05" db="EMBL/GenBank/DDBJ databases">
        <title>Another draft genome of Portunus trituberculatus and its Hox gene families provides insights of decapod evolution.</title>
        <authorList>
            <person name="Jeong J.-H."/>
            <person name="Song I."/>
            <person name="Kim S."/>
            <person name="Choi T."/>
            <person name="Kim D."/>
            <person name="Ryu S."/>
            <person name="Kim W."/>
        </authorList>
    </citation>
    <scope>NUCLEOTIDE SEQUENCE [LARGE SCALE GENOMIC DNA]</scope>
    <source>
        <tissue evidence="2">Muscle</tissue>
    </source>
</reference>